<sequence>MDHDGTDLTPESAHALTGYIPILVQMFSRTPDQLTFQRLENMTTALLSDLITTPAGNSLPFALDLIRNVAASLVQSVRVQTELFSSLSDVLAAVYSSNVSLVADELLQAFRSTLEATLQNNIRLLTAYTSVKNFKHDF</sequence>
<gene>
    <name evidence="1" type="ORF">QTP70_002987</name>
</gene>
<proteinExistence type="predicted"/>
<keyword evidence="2" id="KW-1185">Reference proteome</keyword>
<protein>
    <submittedName>
        <fullName evidence="1">Uncharacterized protein</fullName>
    </submittedName>
</protein>
<reference evidence="1" key="1">
    <citation type="submission" date="2023-06" db="EMBL/GenBank/DDBJ databases">
        <title>Male Hemibagrus guttatus genome.</title>
        <authorList>
            <person name="Bian C."/>
        </authorList>
    </citation>
    <scope>NUCLEOTIDE SEQUENCE</scope>
    <source>
        <strain evidence="1">Male_cb2023</strain>
        <tissue evidence="1">Muscle</tissue>
    </source>
</reference>
<comment type="caution">
    <text evidence="1">The sequence shown here is derived from an EMBL/GenBank/DDBJ whole genome shotgun (WGS) entry which is preliminary data.</text>
</comment>
<name>A0AAE0R3T4_9TELE</name>
<accession>A0AAE0R3T4</accession>
<dbReference type="Proteomes" id="UP001274896">
    <property type="component" value="Unassembled WGS sequence"/>
</dbReference>
<evidence type="ECO:0000313" key="2">
    <source>
        <dbReference type="Proteomes" id="UP001274896"/>
    </source>
</evidence>
<dbReference type="EMBL" id="JAUCMX010000006">
    <property type="protein sequence ID" value="KAK3542782.1"/>
    <property type="molecule type" value="Genomic_DNA"/>
</dbReference>
<evidence type="ECO:0000313" key="1">
    <source>
        <dbReference type="EMBL" id="KAK3542782.1"/>
    </source>
</evidence>
<organism evidence="1 2">
    <name type="scientific">Hemibagrus guttatus</name>
    <dbReference type="NCBI Taxonomy" id="175788"/>
    <lineage>
        <taxon>Eukaryota</taxon>
        <taxon>Metazoa</taxon>
        <taxon>Chordata</taxon>
        <taxon>Craniata</taxon>
        <taxon>Vertebrata</taxon>
        <taxon>Euteleostomi</taxon>
        <taxon>Actinopterygii</taxon>
        <taxon>Neopterygii</taxon>
        <taxon>Teleostei</taxon>
        <taxon>Ostariophysi</taxon>
        <taxon>Siluriformes</taxon>
        <taxon>Bagridae</taxon>
        <taxon>Hemibagrus</taxon>
    </lineage>
</organism>
<dbReference type="AlphaFoldDB" id="A0AAE0R3T4"/>